<organism evidence="1">
    <name type="scientific">Culex pipiens</name>
    <name type="common">House mosquito</name>
    <dbReference type="NCBI Taxonomy" id="7175"/>
    <lineage>
        <taxon>Eukaryota</taxon>
        <taxon>Metazoa</taxon>
        <taxon>Ecdysozoa</taxon>
        <taxon>Arthropoda</taxon>
        <taxon>Hexapoda</taxon>
        <taxon>Insecta</taxon>
        <taxon>Pterygota</taxon>
        <taxon>Neoptera</taxon>
        <taxon>Endopterygota</taxon>
        <taxon>Diptera</taxon>
        <taxon>Nematocera</taxon>
        <taxon>Culicoidea</taxon>
        <taxon>Culicidae</taxon>
        <taxon>Culicinae</taxon>
        <taxon>Culicini</taxon>
        <taxon>Culex</taxon>
        <taxon>Culex</taxon>
    </lineage>
</organism>
<dbReference type="EMBL" id="HBUE01125019">
    <property type="protein sequence ID" value="CAG6494297.1"/>
    <property type="molecule type" value="Transcribed_RNA"/>
</dbReference>
<reference evidence="1" key="1">
    <citation type="submission" date="2021-05" db="EMBL/GenBank/DDBJ databases">
        <authorList>
            <person name="Alioto T."/>
            <person name="Alioto T."/>
            <person name="Gomez Garrido J."/>
        </authorList>
    </citation>
    <scope>NUCLEOTIDE SEQUENCE</scope>
</reference>
<evidence type="ECO:0000313" key="1">
    <source>
        <dbReference type="EMBL" id="CAG6494297.1"/>
    </source>
</evidence>
<protein>
    <submittedName>
        <fullName evidence="1">(northern house mosquito) hypothetical protein</fullName>
    </submittedName>
</protein>
<name>A0A8D8CIZ9_CULPI</name>
<sequence length="115" mass="12425">MLAPLLVGRTLCKSFFFFSELKSLFATPPPPPHQVIATTAASGKRAKNESLFNEILGCKRDRALLPAVVATLLLVASSRRSLCGQSSRCFGPRRSRRTPCTVWSSRTGTAGTRSG</sequence>
<proteinExistence type="predicted"/>
<accession>A0A8D8CIZ9</accession>
<dbReference type="AlphaFoldDB" id="A0A8D8CIZ9"/>